<dbReference type="PROSITE" id="PS50011">
    <property type="entry name" value="PROTEIN_KINASE_DOM"/>
    <property type="match status" value="1"/>
</dbReference>
<organism evidence="4 5">
    <name type="scientific">Hermetia illucens</name>
    <name type="common">Black soldier fly</name>
    <dbReference type="NCBI Taxonomy" id="343691"/>
    <lineage>
        <taxon>Eukaryota</taxon>
        <taxon>Metazoa</taxon>
        <taxon>Ecdysozoa</taxon>
        <taxon>Arthropoda</taxon>
        <taxon>Hexapoda</taxon>
        <taxon>Insecta</taxon>
        <taxon>Pterygota</taxon>
        <taxon>Neoptera</taxon>
        <taxon>Endopterygota</taxon>
        <taxon>Diptera</taxon>
        <taxon>Brachycera</taxon>
        <taxon>Stratiomyomorpha</taxon>
        <taxon>Stratiomyidae</taxon>
        <taxon>Hermetiinae</taxon>
        <taxon>Hermetia</taxon>
    </lineage>
</organism>
<dbReference type="InParanoid" id="A0A7R8UAM9"/>
<dbReference type="GO" id="GO:0035556">
    <property type="term" value="P:intracellular signal transduction"/>
    <property type="evidence" value="ECO:0007669"/>
    <property type="project" value="TreeGrafter"/>
</dbReference>
<dbReference type="AlphaFoldDB" id="A0A7R8UAM9"/>
<protein>
    <recommendedName>
        <fullName evidence="3">Protein kinase domain-containing protein</fullName>
    </recommendedName>
</protein>
<dbReference type="GO" id="GO:0005524">
    <property type="term" value="F:ATP binding"/>
    <property type="evidence" value="ECO:0007669"/>
    <property type="project" value="UniProtKB-KW"/>
</dbReference>
<keyword evidence="2" id="KW-0067">ATP-binding</keyword>
<dbReference type="GO" id="GO:0005737">
    <property type="term" value="C:cytoplasm"/>
    <property type="evidence" value="ECO:0007669"/>
    <property type="project" value="TreeGrafter"/>
</dbReference>
<evidence type="ECO:0000313" key="4">
    <source>
        <dbReference type="EMBL" id="CAD7077026.1"/>
    </source>
</evidence>
<gene>
    <name evidence="4" type="ORF">HERILL_LOCUS404</name>
</gene>
<dbReference type="EMBL" id="LR899009">
    <property type="protein sequence ID" value="CAD7077026.1"/>
    <property type="molecule type" value="Genomic_DNA"/>
</dbReference>
<dbReference type="InterPro" id="IPR000719">
    <property type="entry name" value="Prot_kinase_dom"/>
</dbReference>
<dbReference type="GO" id="GO:0004674">
    <property type="term" value="F:protein serine/threonine kinase activity"/>
    <property type="evidence" value="ECO:0007669"/>
    <property type="project" value="TreeGrafter"/>
</dbReference>
<keyword evidence="5" id="KW-1185">Reference proteome</keyword>
<dbReference type="OrthoDB" id="193931at2759"/>
<evidence type="ECO:0000256" key="2">
    <source>
        <dbReference type="ARBA" id="ARBA00022840"/>
    </source>
</evidence>
<feature type="domain" description="Protein kinase" evidence="3">
    <location>
        <begin position="1"/>
        <end position="280"/>
    </location>
</feature>
<evidence type="ECO:0000313" key="5">
    <source>
        <dbReference type="Proteomes" id="UP000594454"/>
    </source>
</evidence>
<keyword evidence="1" id="KW-0547">Nucleotide-binding</keyword>
<proteinExistence type="predicted"/>
<dbReference type="Pfam" id="PF00069">
    <property type="entry name" value="Pkinase"/>
    <property type="match status" value="1"/>
</dbReference>
<sequence>MFKNAIRSLQLMVEAFHPEFCKEAIDFLYLEVKCLQKEKVKALAFLEGYKGDMTNPLRIIITNDVENYIKRLDIKINLAEESICELNIRMKTYELHKDILGDEDIHSIKIVDYDEGRYSPAFSDDSKDSGYSSPQLRHYPRDTVALLGGEVPYFKLDERSGGDLCTYVKSQRYGKLDERKSRPLARQLASAVGHLHDKGVVHRDLKMENILLDYAKEKIKLVDFGLSNFCKSGEFLRTHCGSPEYAAPELYVSGRRYGAEVDIWSLCVDNGRRLLWHDNG</sequence>
<dbReference type="InterPro" id="IPR008271">
    <property type="entry name" value="Ser/Thr_kinase_AS"/>
</dbReference>
<evidence type="ECO:0000259" key="3">
    <source>
        <dbReference type="PROSITE" id="PS50011"/>
    </source>
</evidence>
<reference evidence="4 5" key="1">
    <citation type="submission" date="2020-11" db="EMBL/GenBank/DDBJ databases">
        <authorList>
            <person name="Wallbank WR R."/>
            <person name="Pardo Diaz C."/>
            <person name="Kozak K."/>
            <person name="Martin S."/>
            <person name="Jiggins C."/>
            <person name="Moest M."/>
            <person name="Warren A I."/>
            <person name="Generalovic N T."/>
            <person name="Byers J.R.P. K."/>
            <person name="Montejo-Kovacevich G."/>
            <person name="Yen C E."/>
        </authorList>
    </citation>
    <scope>NUCLEOTIDE SEQUENCE [LARGE SCALE GENOMIC DNA]</scope>
</reference>
<dbReference type="PANTHER" id="PTHR24346:SF79">
    <property type="entry name" value="PROTEIN KINASE DOMAIN-CONTAINING PROTEIN"/>
    <property type="match status" value="1"/>
</dbReference>
<accession>A0A7R8UAM9</accession>
<dbReference type="Gene3D" id="1.10.510.10">
    <property type="entry name" value="Transferase(Phosphotransferase) domain 1"/>
    <property type="match status" value="1"/>
</dbReference>
<evidence type="ECO:0000256" key="1">
    <source>
        <dbReference type="ARBA" id="ARBA00022741"/>
    </source>
</evidence>
<dbReference type="InterPro" id="IPR011009">
    <property type="entry name" value="Kinase-like_dom_sf"/>
</dbReference>
<dbReference type="SUPFAM" id="SSF56112">
    <property type="entry name" value="Protein kinase-like (PK-like)"/>
    <property type="match status" value="1"/>
</dbReference>
<dbReference type="Proteomes" id="UP000594454">
    <property type="component" value="Chromosome 1"/>
</dbReference>
<dbReference type="SMART" id="SM00220">
    <property type="entry name" value="S_TKc"/>
    <property type="match status" value="1"/>
</dbReference>
<dbReference type="PANTHER" id="PTHR24346">
    <property type="entry name" value="MAP/MICROTUBULE AFFINITY-REGULATING KINASE"/>
    <property type="match status" value="1"/>
</dbReference>
<name>A0A7R8UAM9_HERIL</name>
<dbReference type="PROSITE" id="PS00108">
    <property type="entry name" value="PROTEIN_KINASE_ST"/>
    <property type="match status" value="1"/>
</dbReference>